<keyword evidence="4 8" id="KW-0812">Transmembrane</keyword>
<keyword evidence="5 8" id="KW-1133">Transmembrane helix</keyword>
<dbReference type="GO" id="GO:0042158">
    <property type="term" value="P:lipoprotein biosynthetic process"/>
    <property type="evidence" value="ECO:0007669"/>
    <property type="project" value="UniProtKB-UniRule"/>
</dbReference>
<dbReference type="Pfam" id="PF20154">
    <property type="entry name" value="LNT_N"/>
    <property type="match status" value="1"/>
</dbReference>
<comment type="caution">
    <text evidence="10">The sequence shown here is derived from an EMBL/GenBank/DDBJ whole genome shotgun (WGS) entry which is preliminary data.</text>
</comment>
<dbReference type="RefSeq" id="WP_142555169.1">
    <property type="nucleotide sequence ID" value="NZ_VIFX01000047.1"/>
</dbReference>
<dbReference type="Gene3D" id="3.60.110.10">
    <property type="entry name" value="Carbon-nitrogen hydrolase"/>
    <property type="match status" value="1"/>
</dbReference>
<feature type="transmembrane region" description="Helical" evidence="8">
    <location>
        <begin position="168"/>
        <end position="188"/>
    </location>
</feature>
<dbReference type="InterPro" id="IPR045378">
    <property type="entry name" value="LNT_N"/>
</dbReference>
<proteinExistence type="inferred from homology"/>
<comment type="catalytic activity">
    <reaction evidence="8">
        <text>N-terminal S-1,2-diacyl-sn-glyceryl-L-cysteinyl-[lipoprotein] + a glycerophospholipid = N-acyl-S-1,2-diacyl-sn-glyceryl-L-cysteinyl-[lipoprotein] + a 2-acyl-sn-glycero-3-phospholipid + H(+)</text>
        <dbReference type="Rhea" id="RHEA:48228"/>
        <dbReference type="Rhea" id="RHEA-COMP:14681"/>
        <dbReference type="Rhea" id="RHEA-COMP:14684"/>
        <dbReference type="ChEBI" id="CHEBI:15378"/>
        <dbReference type="ChEBI" id="CHEBI:136912"/>
        <dbReference type="ChEBI" id="CHEBI:140656"/>
        <dbReference type="ChEBI" id="CHEBI:140657"/>
        <dbReference type="ChEBI" id="CHEBI:140660"/>
        <dbReference type="EC" id="2.3.1.269"/>
    </reaction>
</comment>
<reference evidence="10 11" key="1">
    <citation type="submission" date="2018-10" db="EMBL/GenBank/DDBJ databases">
        <title>Draft genome of Mycobacterium hodleri strain B.</title>
        <authorList>
            <person name="Amande T.J."/>
            <person name="Mcgenity T.J."/>
        </authorList>
    </citation>
    <scope>NUCLEOTIDE SEQUENCE [LARGE SCALE GENOMIC DNA]</scope>
    <source>
        <strain evidence="10 11">B</strain>
    </source>
</reference>
<keyword evidence="3 8" id="KW-0808">Transferase</keyword>
<gene>
    <name evidence="8 10" type="primary">lnt</name>
    <name evidence="10" type="ORF">D8S82_27660</name>
</gene>
<keyword evidence="6 8" id="KW-0472">Membrane</keyword>
<keyword evidence="10" id="KW-0449">Lipoprotein</keyword>
<evidence type="ECO:0000256" key="8">
    <source>
        <dbReference type="HAMAP-Rule" id="MF_01148"/>
    </source>
</evidence>
<dbReference type="PANTHER" id="PTHR38686">
    <property type="entry name" value="APOLIPOPROTEIN N-ACYLTRANSFERASE"/>
    <property type="match status" value="1"/>
</dbReference>
<evidence type="ECO:0000256" key="4">
    <source>
        <dbReference type="ARBA" id="ARBA00022692"/>
    </source>
</evidence>
<evidence type="ECO:0000256" key="1">
    <source>
        <dbReference type="ARBA" id="ARBA00004651"/>
    </source>
</evidence>
<comment type="subcellular location">
    <subcellularLocation>
        <location evidence="1 8">Cell membrane</location>
        <topology evidence="1 8">Multi-pass membrane protein</topology>
    </subcellularLocation>
</comment>
<protein>
    <recommendedName>
        <fullName evidence="8">Apolipoprotein N-acyltransferase</fullName>
        <shortName evidence="8">ALP N-acyltransferase</shortName>
        <ecNumber evidence="8">2.3.1.269</ecNumber>
    </recommendedName>
</protein>
<feature type="transmembrane region" description="Helical" evidence="8">
    <location>
        <begin position="200"/>
        <end position="221"/>
    </location>
</feature>
<dbReference type="PANTHER" id="PTHR38686:SF1">
    <property type="entry name" value="APOLIPOPROTEIN N-ACYLTRANSFERASE"/>
    <property type="match status" value="1"/>
</dbReference>
<dbReference type="PROSITE" id="PS50263">
    <property type="entry name" value="CN_HYDROLASE"/>
    <property type="match status" value="1"/>
</dbReference>
<organism evidence="10 11">
    <name type="scientific">Mycolicibacterium hodleri</name>
    <dbReference type="NCBI Taxonomy" id="49897"/>
    <lineage>
        <taxon>Bacteria</taxon>
        <taxon>Bacillati</taxon>
        <taxon>Actinomycetota</taxon>
        <taxon>Actinomycetes</taxon>
        <taxon>Mycobacteriales</taxon>
        <taxon>Mycobacteriaceae</taxon>
        <taxon>Mycolicibacterium</taxon>
    </lineage>
</organism>
<feature type="transmembrane region" description="Helical" evidence="8">
    <location>
        <begin position="93"/>
        <end position="114"/>
    </location>
</feature>
<feature type="transmembrane region" description="Helical" evidence="8">
    <location>
        <begin position="505"/>
        <end position="526"/>
    </location>
</feature>
<feature type="domain" description="CN hydrolase" evidence="9">
    <location>
        <begin position="239"/>
        <end position="495"/>
    </location>
</feature>
<evidence type="ECO:0000313" key="10">
    <source>
        <dbReference type="EMBL" id="TQR83295.1"/>
    </source>
</evidence>
<dbReference type="GO" id="GO:0016410">
    <property type="term" value="F:N-acyltransferase activity"/>
    <property type="evidence" value="ECO:0007669"/>
    <property type="project" value="UniProtKB-UniRule"/>
</dbReference>
<comment type="function">
    <text evidence="8">Catalyzes the phospholipid dependent N-acylation of the N-terminal cysteine of apolipoprotein, the last step in lipoprotein maturation.</text>
</comment>
<evidence type="ECO:0000256" key="2">
    <source>
        <dbReference type="ARBA" id="ARBA00022475"/>
    </source>
</evidence>
<evidence type="ECO:0000256" key="7">
    <source>
        <dbReference type="ARBA" id="ARBA00023315"/>
    </source>
</evidence>
<dbReference type="UniPathway" id="UPA00666"/>
<dbReference type="InterPro" id="IPR004563">
    <property type="entry name" value="Apolipo_AcylTrfase"/>
</dbReference>
<dbReference type="SUPFAM" id="SSF56317">
    <property type="entry name" value="Carbon-nitrogen hydrolase"/>
    <property type="match status" value="1"/>
</dbReference>
<comment type="similarity">
    <text evidence="8">Belongs to the CN hydrolase family. Apolipoprotein N-acyltransferase subfamily.</text>
</comment>
<dbReference type="CDD" id="cd07571">
    <property type="entry name" value="ALP_N-acyl_transferase"/>
    <property type="match status" value="1"/>
</dbReference>
<feature type="transmembrane region" description="Helical" evidence="8">
    <location>
        <begin position="66"/>
        <end position="86"/>
    </location>
</feature>
<dbReference type="EMBL" id="VIFX01000047">
    <property type="protein sequence ID" value="TQR83295.1"/>
    <property type="molecule type" value="Genomic_DNA"/>
</dbReference>
<evidence type="ECO:0000256" key="6">
    <source>
        <dbReference type="ARBA" id="ARBA00023136"/>
    </source>
</evidence>
<dbReference type="AlphaFoldDB" id="A0A544VTI7"/>
<sequence>MADRPFVSRLRGVLGPRVMRIAASIAAGILVCVSFPPFGWWFASFVAFGLLAWVLSHPSTTKAGGFGYAFLFGLAFYVPLLPWISGFVGAMPWLALSAMEALFPAVFGLLAVVVRKLPGWPVWFACLWVLSEWLKSTVPFGGFPWGVVGYAQDDGPLLVVAHYGGVPLVSFAVALVGFGLGAIAMEAARWWRTDHHSGRLDLPAILVPGASVALVLVIVAAGTPYVRRSGVGAGDDPTTTVAAVQGNVPRLGLDFNAQRRAVLDNHVSETLRLAEDVRAGRSPQPAVVLWPENSSDIDPIVNKDAADQIGVAVDAVDAPILVGAVVAAPGYTPEDPQATNTVIVWDGVNGPGERHDKKIVQPFGEYLPWRSFFRKLSSFADRAGYFVPGAGNGVVHAAGIPIGVTTCWEVIFDRAARESVLNGAQFLAVPTNNATFDESMSAQLISFARLRAVEHDRFVVVAGTVGISAVIGPDGQELARTGFFEPAYLDAQIRLKTSLTPATRWGPAIQGLIVIAGVAALAWAMLHNGSLADKFAHRRKKVAAAEKSKTKE</sequence>
<dbReference type="InterPro" id="IPR036526">
    <property type="entry name" value="C-N_Hydrolase_sf"/>
</dbReference>
<dbReference type="InterPro" id="IPR003010">
    <property type="entry name" value="C-N_Hydrolase"/>
</dbReference>
<feature type="transmembrane region" description="Helical" evidence="8">
    <location>
        <begin position="21"/>
        <end position="54"/>
    </location>
</feature>
<dbReference type="Proteomes" id="UP000315759">
    <property type="component" value="Unassembled WGS sequence"/>
</dbReference>
<dbReference type="HAMAP" id="MF_01148">
    <property type="entry name" value="Lnt"/>
    <property type="match status" value="1"/>
</dbReference>
<evidence type="ECO:0000256" key="5">
    <source>
        <dbReference type="ARBA" id="ARBA00022989"/>
    </source>
</evidence>
<name>A0A544VTI7_9MYCO</name>
<dbReference type="Pfam" id="PF00795">
    <property type="entry name" value="CN_hydrolase"/>
    <property type="match status" value="1"/>
</dbReference>
<dbReference type="NCBIfam" id="TIGR00546">
    <property type="entry name" value="lnt"/>
    <property type="match status" value="1"/>
</dbReference>
<dbReference type="GO" id="GO:0005886">
    <property type="term" value="C:plasma membrane"/>
    <property type="evidence" value="ECO:0007669"/>
    <property type="project" value="UniProtKB-SubCell"/>
</dbReference>
<keyword evidence="11" id="KW-1185">Reference proteome</keyword>
<keyword evidence="7 8" id="KW-0012">Acyltransferase</keyword>
<evidence type="ECO:0000256" key="3">
    <source>
        <dbReference type="ARBA" id="ARBA00022679"/>
    </source>
</evidence>
<accession>A0A544VTI7</accession>
<evidence type="ECO:0000313" key="11">
    <source>
        <dbReference type="Proteomes" id="UP000315759"/>
    </source>
</evidence>
<comment type="pathway">
    <text evidence="8">Protein modification; lipoprotein biosynthesis (N-acyl transfer).</text>
</comment>
<keyword evidence="2 8" id="KW-1003">Cell membrane</keyword>
<dbReference type="EC" id="2.3.1.269" evidence="8"/>
<evidence type="ECO:0000259" key="9">
    <source>
        <dbReference type="PROSITE" id="PS50263"/>
    </source>
</evidence>